<keyword evidence="6 12" id="KW-0276">Fatty acid metabolism</keyword>
<dbReference type="UniPathway" id="UPA00094"/>
<dbReference type="InterPro" id="IPR004655">
    <property type="entry name" value="FabH"/>
</dbReference>
<dbReference type="GO" id="GO:0004315">
    <property type="term" value="F:3-oxoacyl-[acyl-carrier-protein] synthase activity"/>
    <property type="evidence" value="ECO:0007669"/>
    <property type="project" value="InterPro"/>
</dbReference>
<gene>
    <name evidence="12" type="primary">fabH</name>
    <name evidence="16" type="ORF">C8D82_12835</name>
    <name evidence="15" type="ORF">HF882_20155</name>
</gene>
<feature type="domain" description="Beta-ketoacyl-[acyl-carrier-protein] synthase III N-terminal" evidence="14">
    <location>
        <begin position="106"/>
        <end position="187"/>
    </location>
</feature>
<dbReference type="RefSeq" id="WP_116885191.1">
    <property type="nucleotide sequence ID" value="NZ_CABMMC010000234.1"/>
</dbReference>
<protein>
    <recommendedName>
        <fullName evidence="3 12">Beta-ketoacyl-[acyl-carrier-protein] synthase III</fullName>
        <shortName evidence="12">Beta-ketoacyl-ACP synthase III</shortName>
        <shortName evidence="12">KAS III</shortName>
        <ecNumber evidence="3 12">2.3.1.180</ecNumber>
    </recommendedName>
    <alternativeName>
        <fullName evidence="12">3-oxoacyl-[acyl-carrier-protein] synthase 3</fullName>
    </alternativeName>
    <alternativeName>
        <fullName evidence="12">3-oxoacyl-[acyl-carrier-protein] synthase III</fullName>
    </alternativeName>
</protein>
<comment type="similarity">
    <text evidence="2 12">Belongs to the thiolase-like superfamily. FabH family.</text>
</comment>
<dbReference type="GO" id="GO:0006633">
    <property type="term" value="P:fatty acid biosynthetic process"/>
    <property type="evidence" value="ECO:0007669"/>
    <property type="project" value="UniProtKB-UniRule"/>
</dbReference>
<dbReference type="SUPFAM" id="SSF53901">
    <property type="entry name" value="Thiolase-like"/>
    <property type="match status" value="1"/>
</dbReference>
<organism evidence="16 17">
    <name type="scientific">Victivallis vadensis</name>
    <dbReference type="NCBI Taxonomy" id="172901"/>
    <lineage>
        <taxon>Bacteria</taxon>
        <taxon>Pseudomonadati</taxon>
        <taxon>Lentisphaerota</taxon>
        <taxon>Lentisphaeria</taxon>
        <taxon>Victivallales</taxon>
        <taxon>Victivallaceae</taxon>
        <taxon>Victivallis</taxon>
    </lineage>
</organism>
<dbReference type="PANTHER" id="PTHR43091:SF1">
    <property type="entry name" value="BETA-KETOACYL-[ACYL-CARRIER-PROTEIN] SYNTHASE III, CHLOROPLASTIC"/>
    <property type="match status" value="1"/>
</dbReference>
<evidence type="ECO:0000256" key="1">
    <source>
        <dbReference type="ARBA" id="ARBA00005194"/>
    </source>
</evidence>
<dbReference type="GeneID" id="78296473"/>
<evidence type="ECO:0000256" key="10">
    <source>
        <dbReference type="ARBA" id="ARBA00023315"/>
    </source>
</evidence>
<evidence type="ECO:0000313" key="18">
    <source>
        <dbReference type="Proteomes" id="UP000576225"/>
    </source>
</evidence>
<proteinExistence type="inferred from homology"/>
<dbReference type="Gene3D" id="3.40.47.10">
    <property type="match status" value="1"/>
</dbReference>
<keyword evidence="12" id="KW-0963">Cytoplasm</keyword>
<dbReference type="PANTHER" id="PTHR43091">
    <property type="entry name" value="3-OXOACYL-[ACYL-CARRIER-PROTEIN] SYNTHASE"/>
    <property type="match status" value="1"/>
</dbReference>
<evidence type="ECO:0000256" key="8">
    <source>
        <dbReference type="ARBA" id="ARBA00023160"/>
    </source>
</evidence>
<keyword evidence="10 12" id="KW-0012">Acyltransferase</keyword>
<keyword evidence="8 12" id="KW-0275">Fatty acid biosynthesis</keyword>
<comment type="domain">
    <text evidence="12">The last Arg residue of the ACP-binding site is essential for the weak association between ACP/AcpP and FabH.</text>
</comment>
<dbReference type="InterPro" id="IPR013751">
    <property type="entry name" value="ACP_syn_III_N"/>
</dbReference>
<feature type="domain" description="Beta-ketoacyl-[acyl-carrier-protein] synthase III C-terminal" evidence="13">
    <location>
        <begin position="239"/>
        <end position="328"/>
    </location>
</feature>
<evidence type="ECO:0000259" key="13">
    <source>
        <dbReference type="Pfam" id="PF08541"/>
    </source>
</evidence>
<dbReference type="HAMAP" id="MF_01815">
    <property type="entry name" value="FabH"/>
    <property type="match status" value="1"/>
</dbReference>
<dbReference type="AlphaFoldDB" id="A0A2U1AP17"/>
<keyword evidence="5 12" id="KW-0808">Transferase</keyword>
<evidence type="ECO:0000256" key="5">
    <source>
        <dbReference type="ARBA" id="ARBA00022679"/>
    </source>
</evidence>
<evidence type="ECO:0000256" key="7">
    <source>
        <dbReference type="ARBA" id="ARBA00023098"/>
    </source>
</evidence>
<dbReference type="Pfam" id="PF08541">
    <property type="entry name" value="ACP_syn_III_C"/>
    <property type="match status" value="1"/>
</dbReference>
<keyword evidence="7 12" id="KW-0443">Lipid metabolism</keyword>
<dbReference type="GO" id="GO:0033818">
    <property type="term" value="F:beta-ketoacyl-acyl-carrier-protein synthase III activity"/>
    <property type="evidence" value="ECO:0007669"/>
    <property type="project" value="UniProtKB-UniRule"/>
</dbReference>
<comment type="caution">
    <text evidence="16">The sequence shown here is derived from an EMBL/GenBank/DDBJ whole genome shotgun (WGS) entry which is preliminary data.</text>
</comment>
<reference evidence="16 17" key="1">
    <citation type="submission" date="2018-04" db="EMBL/GenBank/DDBJ databases">
        <title>Genomic Encyclopedia of Type Strains, Phase IV (KMG-IV): sequencing the most valuable type-strain genomes for metagenomic binning, comparative biology and taxonomic classification.</title>
        <authorList>
            <person name="Goeker M."/>
        </authorList>
    </citation>
    <scope>NUCLEOTIDE SEQUENCE [LARGE SCALE GENOMIC DNA]</scope>
    <source>
        <strain evidence="16 17">DSM 14823</strain>
    </source>
</reference>
<evidence type="ECO:0000256" key="11">
    <source>
        <dbReference type="ARBA" id="ARBA00051096"/>
    </source>
</evidence>
<comment type="subcellular location">
    <subcellularLocation>
        <location evidence="12">Cytoplasm</location>
    </subcellularLocation>
</comment>
<evidence type="ECO:0000259" key="14">
    <source>
        <dbReference type="Pfam" id="PF08545"/>
    </source>
</evidence>
<comment type="function">
    <text evidence="12">Catalyzes the condensation reaction of fatty acid synthesis by the addition to an acyl acceptor of two carbons from malonyl-ACP. Catalyzes the first condensation reaction which initiates fatty acid synthesis and may therefore play a role in governing the total rate of fatty acid production. Possesses both acetoacetyl-ACP synthase and acetyl transacylase activities. Its substrate specificity determines the biosynthesis of branched-chain and/or straight-chain of fatty acids.</text>
</comment>
<evidence type="ECO:0000256" key="6">
    <source>
        <dbReference type="ARBA" id="ARBA00022832"/>
    </source>
</evidence>
<dbReference type="EC" id="2.3.1.180" evidence="3 12"/>
<comment type="subunit">
    <text evidence="12">Homodimer.</text>
</comment>
<dbReference type="Proteomes" id="UP000576225">
    <property type="component" value="Unassembled WGS sequence"/>
</dbReference>
<evidence type="ECO:0000313" key="16">
    <source>
        <dbReference type="EMBL" id="PVY38135.1"/>
    </source>
</evidence>
<evidence type="ECO:0000256" key="12">
    <source>
        <dbReference type="HAMAP-Rule" id="MF_01815"/>
    </source>
</evidence>
<sequence length="328" mass="35233">MSIRIAGTGSYVPDRVMTNADLEKMVETSDEWIRTRTGIQERRIAAPEQATSDLAYEAGKRALEMAGITGDQLSVIIVATITPDHVFPSTGCILQKRFGASNAFCFDLEAACSGLLYSLEVGHSLMKANPKYKYALVIGAEKLSSITDWTDRNTCVLFGDGAGAVVLENTGAEGADCLLASDLHADGGYADILIMPAGGSRMPFTAETLANHMHSIHMAGRETFKLAVNAMVSACKKTLEDANVAPSEIRMVVPHQANQRIIQAVAQRLDVANDRVFENIGHYGNTSAASIGICLDEIIRSGDIERGDYLLLTAFGGGLTWGAILLRY</sequence>
<accession>A0A2U1AP17</accession>
<dbReference type="InterPro" id="IPR016039">
    <property type="entry name" value="Thiolase-like"/>
</dbReference>
<evidence type="ECO:0000256" key="3">
    <source>
        <dbReference type="ARBA" id="ARBA00012333"/>
    </source>
</evidence>
<comment type="catalytic activity">
    <reaction evidence="11">
        <text>malonyl-[ACP] + acetyl-CoA + H(+) = 3-oxobutanoyl-[ACP] + CO2 + CoA</text>
        <dbReference type="Rhea" id="RHEA:12080"/>
        <dbReference type="Rhea" id="RHEA-COMP:9623"/>
        <dbReference type="Rhea" id="RHEA-COMP:9625"/>
        <dbReference type="ChEBI" id="CHEBI:15378"/>
        <dbReference type="ChEBI" id="CHEBI:16526"/>
        <dbReference type="ChEBI" id="CHEBI:57287"/>
        <dbReference type="ChEBI" id="CHEBI:57288"/>
        <dbReference type="ChEBI" id="CHEBI:78449"/>
        <dbReference type="ChEBI" id="CHEBI:78450"/>
        <dbReference type="EC" id="2.3.1.180"/>
    </reaction>
    <physiologicalReaction direction="left-to-right" evidence="11">
        <dbReference type="Rhea" id="RHEA:12081"/>
    </physiologicalReaction>
</comment>
<dbReference type="Proteomes" id="UP000245959">
    <property type="component" value="Unassembled WGS sequence"/>
</dbReference>
<evidence type="ECO:0000256" key="2">
    <source>
        <dbReference type="ARBA" id="ARBA00008642"/>
    </source>
</evidence>
<dbReference type="NCBIfam" id="TIGR00747">
    <property type="entry name" value="fabH"/>
    <property type="match status" value="1"/>
</dbReference>
<feature type="active site" evidence="12">
    <location>
        <position position="255"/>
    </location>
</feature>
<dbReference type="CDD" id="cd00830">
    <property type="entry name" value="KAS_III"/>
    <property type="match status" value="1"/>
</dbReference>
<dbReference type="NCBIfam" id="NF006829">
    <property type="entry name" value="PRK09352.1"/>
    <property type="match status" value="1"/>
</dbReference>
<reference evidence="15 18" key="2">
    <citation type="submission" date="2020-04" db="EMBL/GenBank/DDBJ databases">
        <authorList>
            <person name="Hitch T.C.A."/>
            <person name="Wylensek D."/>
            <person name="Clavel T."/>
        </authorList>
    </citation>
    <scope>NUCLEOTIDE SEQUENCE [LARGE SCALE GENOMIC DNA]</scope>
    <source>
        <strain evidence="15 18">COR2-253-APC-1A</strain>
    </source>
</reference>
<evidence type="ECO:0000313" key="17">
    <source>
        <dbReference type="Proteomes" id="UP000245959"/>
    </source>
</evidence>
<evidence type="ECO:0000256" key="4">
    <source>
        <dbReference type="ARBA" id="ARBA00022516"/>
    </source>
</evidence>
<dbReference type="EMBL" id="QEKH01000028">
    <property type="protein sequence ID" value="PVY38135.1"/>
    <property type="molecule type" value="Genomic_DNA"/>
</dbReference>
<evidence type="ECO:0000256" key="9">
    <source>
        <dbReference type="ARBA" id="ARBA00023268"/>
    </source>
</evidence>
<dbReference type="GO" id="GO:0005737">
    <property type="term" value="C:cytoplasm"/>
    <property type="evidence" value="ECO:0007669"/>
    <property type="project" value="UniProtKB-SubCell"/>
</dbReference>
<keyword evidence="17" id="KW-1185">Reference proteome</keyword>
<feature type="region of interest" description="ACP-binding" evidence="12">
    <location>
        <begin position="256"/>
        <end position="260"/>
    </location>
</feature>
<dbReference type="FunFam" id="3.40.47.10:FF:000004">
    <property type="entry name" value="3-oxoacyl-[acyl-carrier-protein] synthase 3"/>
    <property type="match status" value="1"/>
</dbReference>
<keyword evidence="4 12" id="KW-0444">Lipid biosynthesis</keyword>
<keyword evidence="9 12" id="KW-0511">Multifunctional enzyme</keyword>
<evidence type="ECO:0000313" key="15">
    <source>
        <dbReference type="EMBL" id="NMD88902.1"/>
    </source>
</evidence>
<dbReference type="Pfam" id="PF08545">
    <property type="entry name" value="ACP_syn_III"/>
    <property type="match status" value="1"/>
</dbReference>
<feature type="active site" evidence="12">
    <location>
        <position position="285"/>
    </location>
</feature>
<dbReference type="OrthoDB" id="9815506at2"/>
<dbReference type="EMBL" id="JABAEW010000064">
    <property type="protein sequence ID" value="NMD88902.1"/>
    <property type="molecule type" value="Genomic_DNA"/>
</dbReference>
<dbReference type="InterPro" id="IPR013747">
    <property type="entry name" value="ACP_syn_III_C"/>
</dbReference>
<feature type="active site" evidence="12">
    <location>
        <position position="112"/>
    </location>
</feature>
<comment type="pathway">
    <text evidence="1 12">Lipid metabolism; fatty acid biosynthesis.</text>
</comment>
<name>A0A2U1AP17_9BACT</name>